<keyword evidence="2" id="KW-0472">Membrane</keyword>
<dbReference type="PANTHER" id="PTHR31535:SF3">
    <property type="entry name" value="REGULATORY PROTEIN ZESTE"/>
    <property type="match status" value="1"/>
</dbReference>
<protein>
    <submittedName>
        <fullName evidence="3">Uncharacterized protein</fullName>
    </submittedName>
</protein>
<evidence type="ECO:0000256" key="2">
    <source>
        <dbReference type="SAM" id="Phobius"/>
    </source>
</evidence>
<reference evidence="3" key="2">
    <citation type="submission" date="2013-10" db="EMBL/GenBank/DDBJ databases">
        <authorList>
            <person name="Aslett M."/>
        </authorList>
    </citation>
    <scope>NUCLEOTIDE SEQUENCE [LARGE SCALE GENOMIC DNA]</scope>
    <source>
        <strain evidence="3">Houghton</strain>
    </source>
</reference>
<feature type="compositionally biased region" description="Low complexity" evidence="1">
    <location>
        <begin position="375"/>
        <end position="387"/>
    </location>
</feature>
<feature type="region of interest" description="Disordered" evidence="1">
    <location>
        <begin position="375"/>
        <end position="404"/>
    </location>
</feature>
<dbReference type="EMBL" id="HG682735">
    <property type="protein sequence ID" value="CDJ30722.1"/>
    <property type="molecule type" value="Genomic_DNA"/>
</dbReference>
<dbReference type="Proteomes" id="UP000030744">
    <property type="component" value="Unassembled WGS sequence"/>
</dbReference>
<keyword evidence="2" id="KW-1133">Transmembrane helix</keyword>
<evidence type="ECO:0000256" key="1">
    <source>
        <dbReference type="SAM" id="MobiDB-lite"/>
    </source>
</evidence>
<sequence length="652" mass="65774">MWGVAVGSPYARLVAPLSPQQIAEDLKLKPESSSSGAAAAPVLATALGAPIPVSTIFAAGVPVSGCFLHPAAVRLAAGISAFILVELVAVASVCCCCFLTGETKRFSTLPIAGLPGGAAFLTGETKRFSTLPIAGLPGGAAAGALNSGSSGGAAAAAAAAAAAVTAAVTARKGSLWKDVTSSSQIIRLGLCALLQLAGAPLECAGTAEQPQAAQGGPAGKAIRLQQQQQQGVVGTTGAAAASAGAPAAAAAAAAAGAVMNGGGGSSIFESADERAALDASEYALRLSHLLWGAVEVEVARLRRLRQQQQQQQQLQQLQLLVVVLLHRLLQPQRTAAPAAAAATAAAKANAPSHAAAAAAAAGGGASAPTAAAAANSSAGSSSSNSSSKSKRSQSHYPKPPVSQPLPLQGLPGWLSGCYWSEAELPWDRTDTDRDTDADVARGAKQVAGVELFLPPGIATSCLPLSCLLVALRCLRTPAIRRNVFMLVPLAARLMLLSRAATAAPALAPGYLPAAPLAARDAAAAAAAAARGIPLLWGPPGSHAAAAAAAAAAAEANGWRWEASEVYDVTGDISYKLACCFMLLYGQPLLPRQPPPLDKLTIQTTKEKMKNTFIEVSLPTTMLGVYIHRSVQRCTGWSLHENVSRTHTPAAAQ</sequence>
<dbReference type="OrthoDB" id="347196at2759"/>
<dbReference type="RefSeq" id="XP_013353287.1">
    <property type="nucleotide sequence ID" value="XM_013497833.1"/>
</dbReference>
<organism evidence="3 4">
    <name type="scientific">Eimeria mitis</name>
    <dbReference type="NCBI Taxonomy" id="44415"/>
    <lineage>
        <taxon>Eukaryota</taxon>
        <taxon>Sar</taxon>
        <taxon>Alveolata</taxon>
        <taxon>Apicomplexa</taxon>
        <taxon>Conoidasida</taxon>
        <taxon>Coccidia</taxon>
        <taxon>Eucoccidiorida</taxon>
        <taxon>Eimeriorina</taxon>
        <taxon>Eimeriidae</taxon>
        <taxon>Eimeria</taxon>
    </lineage>
</organism>
<dbReference type="PANTHER" id="PTHR31535">
    <property type="match status" value="1"/>
</dbReference>
<reference evidence="3" key="1">
    <citation type="submission" date="2013-10" db="EMBL/GenBank/DDBJ databases">
        <title>Genomic analysis of the causative agents of coccidiosis in chickens.</title>
        <authorList>
            <person name="Reid A.J."/>
            <person name="Blake D."/>
            <person name="Billington K."/>
            <person name="Browne H."/>
            <person name="Dunn M."/>
            <person name="Hung S."/>
            <person name="Kawahara F."/>
            <person name="Miranda-Saavedra D."/>
            <person name="Mourier T."/>
            <person name="Nagra H."/>
            <person name="Otto T.D."/>
            <person name="Rawlings N."/>
            <person name="Sanchez A."/>
            <person name="Sanders M."/>
            <person name="Subramaniam C."/>
            <person name="Tay Y."/>
            <person name="Dear P."/>
            <person name="Doerig C."/>
            <person name="Gruber A."/>
            <person name="Parkinson J."/>
            <person name="Shirley M."/>
            <person name="Wan K.L."/>
            <person name="Berriman M."/>
            <person name="Tomley F."/>
            <person name="Pain A."/>
        </authorList>
    </citation>
    <scope>NUCLEOTIDE SEQUENCE [LARGE SCALE GENOMIC DNA]</scope>
    <source>
        <strain evidence="3">Houghton</strain>
    </source>
</reference>
<accession>U6K312</accession>
<dbReference type="VEuPathDB" id="ToxoDB:EMH_0060840"/>
<dbReference type="AlphaFoldDB" id="U6K312"/>
<name>U6K312_9EIME</name>
<evidence type="ECO:0000313" key="4">
    <source>
        <dbReference type="Proteomes" id="UP000030744"/>
    </source>
</evidence>
<evidence type="ECO:0000313" key="3">
    <source>
        <dbReference type="EMBL" id="CDJ30722.1"/>
    </source>
</evidence>
<dbReference type="GeneID" id="25380692"/>
<gene>
    <name evidence="3" type="ORF">EMH_0060840</name>
</gene>
<feature type="transmembrane region" description="Helical" evidence="2">
    <location>
        <begin position="75"/>
        <end position="101"/>
    </location>
</feature>
<feature type="transmembrane region" description="Helical" evidence="2">
    <location>
        <begin position="38"/>
        <end position="63"/>
    </location>
</feature>
<keyword evidence="2" id="KW-0812">Transmembrane</keyword>
<keyword evidence="4" id="KW-1185">Reference proteome</keyword>
<proteinExistence type="predicted"/>